<dbReference type="GO" id="GO:0030267">
    <property type="term" value="F:glyoxylate reductase (NADPH) activity"/>
    <property type="evidence" value="ECO:0007669"/>
    <property type="project" value="TreeGrafter"/>
</dbReference>
<dbReference type="SUPFAM" id="SSF51735">
    <property type="entry name" value="NAD(P)-binding Rossmann-fold domains"/>
    <property type="match status" value="1"/>
</dbReference>
<evidence type="ECO:0000313" key="6">
    <source>
        <dbReference type="EMBL" id="MBD0380875.1"/>
    </source>
</evidence>
<keyword evidence="2 3" id="KW-0560">Oxidoreductase</keyword>
<dbReference type="Proteomes" id="UP000650466">
    <property type="component" value="Unassembled WGS sequence"/>
</dbReference>
<dbReference type="CDD" id="cd05301">
    <property type="entry name" value="GDH"/>
    <property type="match status" value="1"/>
</dbReference>
<reference evidence="6" key="1">
    <citation type="submission" date="2020-09" db="EMBL/GenBank/DDBJ databases">
        <title>Draft Genome Sequence of Paenibacillus sp. WST5.</title>
        <authorList>
            <person name="Bao Z."/>
        </authorList>
    </citation>
    <scope>NUCLEOTIDE SEQUENCE</scope>
    <source>
        <strain evidence="6">WST5</strain>
    </source>
</reference>
<protein>
    <submittedName>
        <fullName evidence="6">D-glycerate dehydrogenase</fullName>
    </submittedName>
</protein>
<dbReference type="Pfam" id="PF02826">
    <property type="entry name" value="2-Hacid_dh_C"/>
    <property type="match status" value="1"/>
</dbReference>
<comment type="similarity">
    <text evidence="1 3">Belongs to the D-isomer specific 2-hydroxyacid dehydrogenase family.</text>
</comment>
<name>A0A926QIU4_9BACL</name>
<keyword evidence="7" id="KW-1185">Reference proteome</keyword>
<evidence type="ECO:0000256" key="1">
    <source>
        <dbReference type="ARBA" id="ARBA00005854"/>
    </source>
</evidence>
<evidence type="ECO:0000313" key="7">
    <source>
        <dbReference type="Proteomes" id="UP000650466"/>
    </source>
</evidence>
<dbReference type="GO" id="GO:0005829">
    <property type="term" value="C:cytosol"/>
    <property type="evidence" value="ECO:0007669"/>
    <property type="project" value="TreeGrafter"/>
</dbReference>
<feature type="domain" description="D-isomer specific 2-hydroxyacid dehydrogenase catalytic" evidence="4">
    <location>
        <begin position="6"/>
        <end position="317"/>
    </location>
</feature>
<dbReference type="InterPro" id="IPR050223">
    <property type="entry name" value="D-isomer_2-hydroxyacid_DH"/>
</dbReference>
<dbReference type="InterPro" id="IPR036291">
    <property type="entry name" value="NAD(P)-bd_dom_sf"/>
</dbReference>
<dbReference type="GO" id="GO:0051287">
    <property type="term" value="F:NAD binding"/>
    <property type="evidence" value="ECO:0007669"/>
    <property type="project" value="InterPro"/>
</dbReference>
<dbReference type="InterPro" id="IPR006139">
    <property type="entry name" value="D-isomer_2_OHA_DH_cat_dom"/>
</dbReference>
<dbReference type="FunFam" id="3.40.50.720:FF:000462">
    <property type="entry name" value="Glyoxylate reductase (NADP+)"/>
    <property type="match status" value="1"/>
</dbReference>
<accession>A0A926QIU4</accession>
<dbReference type="Pfam" id="PF00389">
    <property type="entry name" value="2-Hacid_dh"/>
    <property type="match status" value="1"/>
</dbReference>
<evidence type="ECO:0000259" key="5">
    <source>
        <dbReference type="Pfam" id="PF02826"/>
    </source>
</evidence>
<comment type="caution">
    <text evidence="6">The sequence shown here is derived from an EMBL/GenBank/DDBJ whole genome shotgun (WGS) entry which is preliminary data.</text>
</comment>
<evidence type="ECO:0000256" key="2">
    <source>
        <dbReference type="ARBA" id="ARBA00023002"/>
    </source>
</evidence>
<proteinExistence type="inferred from homology"/>
<dbReference type="Gene3D" id="3.40.50.720">
    <property type="entry name" value="NAD(P)-binding Rossmann-like Domain"/>
    <property type="match status" value="2"/>
</dbReference>
<evidence type="ECO:0000256" key="3">
    <source>
        <dbReference type="RuleBase" id="RU003719"/>
    </source>
</evidence>
<dbReference type="PANTHER" id="PTHR10996">
    <property type="entry name" value="2-HYDROXYACID DEHYDROGENASE-RELATED"/>
    <property type="match status" value="1"/>
</dbReference>
<feature type="domain" description="D-isomer specific 2-hydroxyacid dehydrogenase NAD-binding" evidence="5">
    <location>
        <begin position="108"/>
        <end position="286"/>
    </location>
</feature>
<dbReference type="InterPro" id="IPR006140">
    <property type="entry name" value="D-isomer_DH_NAD-bd"/>
</dbReference>
<evidence type="ECO:0000259" key="4">
    <source>
        <dbReference type="Pfam" id="PF00389"/>
    </source>
</evidence>
<dbReference type="GO" id="GO:0016618">
    <property type="term" value="F:hydroxypyruvate reductase [NAD(P)H] activity"/>
    <property type="evidence" value="ECO:0007669"/>
    <property type="project" value="TreeGrafter"/>
</dbReference>
<dbReference type="PROSITE" id="PS00671">
    <property type="entry name" value="D_2_HYDROXYACID_DH_3"/>
    <property type="match status" value="1"/>
</dbReference>
<dbReference type="InterPro" id="IPR029753">
    <property type="entry name" value="D-isomer_DH_CS"/>
</dbReference>
<dbReference type="SUPFAM" id="SSF52283">
    <property type="entry name" value="Formate/glycerate dehydrogenase catalytic domain-like"/>
    <property type="match status" value="1"/>
</dbReference>
<dbReference type="AlphaFoldDB" id="A0A926QIU4"/>
<gene>
    <name evidence="6" type="ORF">ICC18_12160</name>
</gene>
<dbReference type="RefSeq" id="WP_188174624.1">
    <property type="nucleotide sequence ID" value="NZ_JACVVD010000003.1"/>
</dbReference>
<sequence length="321" mass="35527">MTKPTVLVLKKLPEEVARYISEHCEIMDLSVSENSPEQLKHALATADGLLQSGVTIDEELLKSAPRLKIVSNISVGYNNFDTAAMRKHGVIGTHTPDVLDDTVADLVLALMLAVARRTAELDRLVKESGWGPSDEELFGIDVHHATLGIIGMGRIGEAVAKRARFGFDMNILYANRNRKPQAEEKYGAQYRTQEQLLRESDYVVVMTPLTAETHHMIRKEHFQLMKRTAIFINASRGPLVDEKALIEALEERLIHAAALDVFEQEPVDPSNPLLTMKNVVTLPHIGSATSKTRRDMAMMAARNVVAGVTGQIPPNIVPELK</sequence>
<dbReference type="EMBL" id="JACVVD010000003">
    <property type="protein sequence ID" value="MBD0380875.1"/>
    <property type="molecule type" value="Genomic_DNA"/>
</dbReference>
<organism evidence="6 7">
    <name type="scientific">Paenibacillus sedimenti</name>
    <dbReference type="NCBI Taxonomy" id="2770274"/>
    <lineage>
        <taxon>Bacteria</taxon>
        <taxon>Bacillati</taxon>
        <taxon>Bacillota</taxon>
        <taxon>Bacilli</taxon>
        <taxon>Bacillales</taxon>
        <taxon>Paenibacillaceae</taxon>
        <taxon>Paenibacillus</taxon>
    </lineage>
</organism>
<dbReference type="PANTHER" id="PTHR10996:SF283">
    <property type="entry name" value="GLYOXYLATE_HYDROXYPYRUVATE REDUCTASE B"/>
    <property type="match status" value="1"/>
</dbReference>